<dbReference type="STRING" id="119000.SAMN05661010_02138"/>
<reference evidence="2 3" key="1">
    <citation type="submission" date="2016-10" db="EMBL/GenBank/DDBJ databases">
        <authorList>
            <person name="de Groot N.N."/>
        </authorList>
    </citation>
    <scope>NUCLEOTIDE SEQUENCE [LARGE SCALE GENOMIC DNA]</scope>
    <source>
        <strain evidence="2 3">DSM 14789</strain>
    </source>
</reference>
<dbReference type="Pfam" id="PF02436">
    <property type="entry name" value="PYC_OADA"/>
    <property type="match status" value="1"/>
</dbReference>
<organism evidence="2 3">
    <name type="scientific">Modicisalibacter muralis</name>
    <dbReference type="NCBI Taxonomy" id="119000"/>
    <lineage>
        <taxon>Bacteria</taxon>
        <taxon>Pseudomonadati</taxon>
        <taxon>Pseudomonadota</taxon>
        <taxon>Gammaproteobacteria</taxon>
        <taxon>Oceanospirillales</taxon>
        <taxon>Halomonadaceae</taxon>
        <taxon>Modicisalibacter</taxon>
    </lineage>
</organism>
<feature type="domain" description="Pyruvate carboxyltransferase" evidence="1">
    <location>
        <begin position="32"/>
        <end position="294"/>
    </location>
</feature>
<name>A0A1G9LM65_9GAMM</name>
<evidence type="ECO:0000259" key="1">
    <source>
        <dbReference type="PROSITE" id="PS50991"/>
    </source>
</evidence>
<dbReference type="InterPro" id="IPR000891">
    <property type="entry name" value="PYR_CT"/>
</dbReference>
<dbReference type="GO" id="GO:0006094">
    <property type="term" value="P:gluconeogenesis"/>
    <property type="evidence" value="ECO:0007669"/>
    <property type="project" value="TreeGrafter"/>
</dbReference>
<accession>A0A1G9LM65</accession>
<keyword evidence="3" id="KW-1185">Reference proteome</keyword>
<dbReference type="PANTHER" id="PTHR43778:SF2">
    <property type="entry name" value="PYRUVATE CARBOXYLASE, MITOCHONDRIAL"/>
    <property type="match status" value="1"/>
</dbReference>
<dbReference type="RefSeq" id="WP_217636569.1">
    <property type="nucleotide sequence ID" value="NZ_FNGI01000005.1"/>
</dbReference>
<dbReference type="Gene3D" id="3.20.20.70">
    <property type="entry name" value="Aldolase class I"/>
    <property type="match status" value="1"/>
</dbReference>
<dbReference type="CDD" id="cd07937">
    <property type="entry name" value="DRE_TIM_PC_TC_5S"/>
    <property type="match status" value="1"/>
</dbReference>
<dbReference type="PROSITE" id="PS50991">
    <property type="entry name" value="PYR_CT"/>
    <property type="match status" value="1"/>
</dbReference>
<dbReference type="EMBL" id="FNGI01000005">
    <property type="protein sequence ID" value="SDL62585.1"/>
    <property type="molecule type" value="Genomic_DNA"/>
</dbReference>
<dbReference type="GO" id="GO:0004736">
    <property type="term" value="F:pyruvate carboxylase activity"/>
    <property type="evidence" value="ECO:0007669"/>
    <property type="project" value="TreeGrafter"/>
</dbReference>
<evidence type="ECO:0000313" key="2">
    <source>
        <dbReference type="EMBL" id="SDL62585.1"/>
    </source>
</evidence>
<dbReference type="PANTHER" id="PTHR43778">
    <property type="entry name" value="PYRUVATE CARBOXYLASE"/>
    <property type="match status" value="1"/>
</dbReference>
<gene>
    <name evidence="2" type="ORF">SAMN05661010_02138</name>
</gene>
<dbReference type="SUPFAM" id="SSF51569">
    <property type="entry name" value="Aldolase"/>
    <property type="match status" value="1"/>
</dbReference>
<dbReference type="InterPro" id="IPR003379">
    <property type="entry name" value="Carboxylase_cons_dom"/>
</dbReference>
<dbReference type="Pfam" id="PF00682">
    <property type="entry name" value="HMGL-like"/>
    <property type="match status" value="1"/>
</dbReference>
<sequence>MRGKDSGTTMENADAGERLRHLGSRRINDGSIGIIDTTLRDGQQCLWATRMTTGMMTPIVDAMARSGYDMIDFMAPVQFDVCVRYLKENPWEKARLFHQHFPNTPLRGYCRSKSLIGFNLVPDDIVETWIEQLHANGFGVVGTLDALFDIDNMTLSLKHAKKLGMYSVAALVFCESPVHTDELYAHTARELIKRADIDAVMIKDSGALLTPDRIRTLVPALKAVIGDRPLELHSHCNTGLAPLVYLEAAKLGVTQLHASVAPLASGPAQPSVQNTLRNLDLAGVATEIDSAQIEQISDYLHDLAKREGFPLGQPMEYDLFHYKHQMPGGMLSNWRFQLQQSGLADCFDEILEEIVRIRAELGWPIMVTPFSQIIAVQAMMNVVGGERYGSVADEIKMYALGHFGKLLAPVEPDVLDRVVENGSKKIPIECKPLQPAMPELRRKYPHLGDDERLLRYMFAGDEVDEMAAAGPLKTTMNGGAPLENLLKALNDRSSVTRFELERGNTRVAYLRTNK</sequence>
<dbReference type="AlphaFoldDB" id="A0A1G9LM65"/>
<dbReference type="InterPro" id="IPR055268">
    <property type="entry name" value="PCB-like"/>
</dbReference>
<dbReference type="Proteomes" id="UP000198654">
    <property type="component" value="Unassembled WGS sequence"/>
</dbReference>
<dbReference type="GO" id="GO:0005737">
    <property type="term" value="C:cytoplasm"/>
    <property type="evidence" value="ECO:0007669"/>
    <property type="project" value="TreeGrafter"/>
</dbReference>
<dbReference type="SUPFAM" id="SSF89000">
    <property type="entry name" value="post-HMGL domain-like"/>
    <property type="match status" value="1"/>
</dbReference>
<proteinExistence type="predicted"/>
<dbReference type="InterPro" id="IPR013785">
    <property type="entry name" value="Aldolase_TIM"/>
</dbReference>
<evidence type="ECO:0000313" key="3">
    <source>
        <dbReference type="Proteomes" id="UP000198654"/>
    </source>
</evidence>
<protein>
    <submittedName>
        <fullName evidence="2">Oxaloacetate decarboxylase, alpha subunit</fullName>
    </submittedName>
</protein>